<evidence type="ECO:0000259" key="4">
    <source>
        <dbReference type="SMART" id="SM00382"/>
    </source>
</evidence>
<dbReference type="InterPro" id="IPR041451">
    <property type="entry name" value="RecD2_SH13"/>
</dbReference>
<dbReference type="Pfam" id="PF18335">
    <property type="entry name" value="SH3_13"/>
    <property type="match status" value="1"/>
</dbReference>
<keyword evidence="3" id="KW-0378">Hydrolase</keyword>
<dbReference type="InterPro" id="IPR027417">
    <property type="entry name" value="P-loop_NTPase"/>
</dbReference>
<dbReference type="EMBL" id="WUUQ01000002">
    <property type="protein sequence ID" value="MXQ73967.1"/>
    <property type="molecule type" value="Genomic_DNA"/>
</dbReference>
<dbReference type="RefSeq" id="WP_160625364.1">
    <property type="nucleotide sequence ID" value="NZ_WUUQ01000002.1"/>
</dbReference>
<protein>
    <recommendedName>
        <fullName evidence="3">ATP-dependent RecD2 DNA helicase</fullName>
        <ecNumber evidence="3">5.6.2.3</ecNumber>
    </recommendedName>
    <alternativeName>
        <fullName evidence="3">DNA 5'-3' helicase subunit RecD2</fullName>
    </alternativeName>
</protein>
<dbReference type="Proteomes" id="UP000434036">
    <property type="component" value="Unassembled WGS sequence"/>
</dbReference>
<evidence type="ECO:0000256" key="1">
    <source>
        <dbReference type="ARBA" id="ARBA00022741"/>
    </source>
</evidence>
<dbReference type="GO" id="GO:0009338">
    <property type="term" value="C:exodeoxyribonuclease V complex"/>
    <property type="evidence" value="ECO:0007669"/>
    <property type="project" value="TreeGrafter"/>
</dbReference>
<keyword evidence="1 3" id="KW-0547">Nucleotide-binding</keyword>
<evidence type="ECO:0000256" key="2">
    <source>
        <dbReference type="ARBA" id="ARBA00022840"/>
    </source>
</evidence>
<dbReference type="AlphaFoldDB" id="A0A6N8UF86"/>
<dbReference type="Pfam" id="PF13538">
    <property type="entry name" value="UvrD_C_2"/>
    <property type="match status" value="1"/>
</dbReference>
<dbReference type="GO" id="GO:0003677">
    <property type="term" value="F:DNA binding"/>
    <property type="evidence" value="ECO:0007669"/>
    <property type="project" value="UniProtKB-UniRule"/>
</dbReference>
<accession>A0A6N8UF86</accession>
<gene>
    <name evidence="3" type="primary">recD2</name>
    <name evidence="5" type="ORF">GSF08_08435</name>
</gene>
<dbReference type="GO" id="GO:0017116">
    <property type="term" value="F:single-stranded DNA helicase activity"/>
    <property type="evidence" value="ECO:0007669"/>
    <property type="project" value="TreeGrafter"/>
</dbReference>
<keyword evidence="3" id="KW-0238">DNA-binding</keyword>
<keyword evidence="2 3" id="KW-0067">ATP-binding</keyword>
<dbReference type="GO" id="GO:0016787">
    <property type="term" value="F:hydrolase activity"/>
    <property type="evidence" value="ECO:0007669"/>
    <property type="project" value="UniProtKB-KW"/>
</dbReference>
<dbReference type="SMART" id="SM00382">
    <property type="entry name" value="AAA"/>
    <property type="match status" value="1"/>
</dbReference>
<dbReference type="EC" id="5.6.2.3" evidence="3"/>
<sequence>MAESTMLKAKHIVTIFRNDTNGYTVAKFRLYNVDEKEIIGTGVLPKLQDDVMYEISGVYEEHPRYGMQFQIAHIEMSKPNDEESLIRYFSSAQFPGIGKKSAEMIVLALGSDCIENIKKDPDILNTVIGMNERKKKSIVQGVMENEQLDDSITFFSQRGISIRNIMKIEAAYGEEAIMIVKENPYQLVEDIDGIGFVTADKLGRALDFDYDHPFRLRAMVLSAIQELTMSTGNSYTTYPALSKSLQRKLGSVFDLEAVLQALISSRQVMVEDERIYHHDQYDAEKGIATFLSGFPYREEKLELPSYFDDEVKVMEQDFAIAYEAKQKEAMRTFFTSPFMILTGGPGTGKTTIVRGILSLYKKFYPGSEIAVCAPTGRAAKRLSELGEADATTIHRLLKWNLESNTFEVNDQNPLTADLLIIDEFSMVDQWLFYHLLKASKQISQIVLIGDEDQLPSVGPGCVLKDLIGSNLFSLVRLDKIFRQSEGSDVVTLAHEVREGCCEVLDHASDIAFFHCDHYDMKDQILKVVQNAFMKGYADTDVQVLAPMYGGIAGIDALNHALQKMCNPYDPDKREYKSGFRILREGDKVLQLKNQPDDDVYNGDIGKIIEIASPHETMNHQVMITVDFDGVLVSYGPDQISNITHAYCISIHKSQGSEYPIVIMPVLKDYGFMLQKRLLYTGITRAKRSLVMLGSKAVFQQAISREDRSGRQTTLVKRLWELCE</sequence>
<dbReference type="Gene3D" id="1.10.10.2220">
    <property type="match status" value="1"/>
</dbReference>
<evidence type="ECO:0000313" key="5">
    <source>
        <dbReference type="EMBL" id="MXQ73967.1"/>
    </source>
</evidence>
<proteinExistence type="inferred from homology"/>
<dbReference type="Gene3D" id="3.40.50.300">
    <property type="entry name" value="P-loop containing nucleotide triphosphate hydrolases"/>
    <property type="match status" value="2"/>
</dbReference>
<dbReference type="Gene3D" id="2.30.30.940">
    <property type="match status" value="1"/>
</dbReference>
<dbReference type="Pfam" id="PF23139">
    <property type="entry name" value="OB_YrrC"/>
    <property type="match status" value="1"/>
</dbReference>
<dbReference type="InterPro" id="IPR050534">
    <property type="entry name" value="Coronavir_polyprotein_1ab"/>
</dbReference>
<evidence type="ECO:0000313" key="6">
    <source>
        <dbReference type="Proteomes" id="UP000434036"/>
    </source>
</evidence>
<evidence type="ECO:0000256" key="3">
    <source>
        <dbReference type="HAMAP-Rule" id="MF_01488"/>
    </source>
</evidence>
<dbReference type="CDD" id="cd17933">
    <property type="entry name" value="DEXSc_RecD-like"/>
    <property type="match status" value="1"/>
</dbReference>
<dbReference type="GO" id="GO:0043139">
    <property type="term" value="F:5'-3' DNA helicase activity"/>
    <property type="evidence" value="ECO:0007669"/>
    <property type="project" value="UniProtKB-UniRule"/>
</dbReference>
<feature type="binding site" evidence="3">
    <location>
        <begin position="346"/>
        <end position="350"/>
    </location>
    <ligand>
        <name>ATP</name>
        <dbReference type="ChEBI" id="CHEBI:30616"/>
    </ligand>
</feature>
<comment type="function">
    <text evidence="3">DNA-dependent ATPase and ATP-dependent 5'-3' DNA helicase. Has no activity on blunt DNA or DNA with 3'-overhangs, requires at least 10 bases of 5'-ssDNA for helicase activity.</text>
</comment>
<dbReference type="HAMAP" id="MF_01488">
    <property type="entry name" value="RecD2"/>
    <property type="match status" value="1"/>
</dbReference>
<name>A0A6N8UF86_9FIRM</name>
<keyword evidence="3" id="KW-0413">Isomerase</keyword>
<dbReference type="Pfam" id="PF13245">
    <property type="entry name" value="AAA_19"/>
    <property type="match status" value="1"/>
</dbReference>
<dbReference type="PANTHER" id="PTHR43788:SF6">
    <property type="entry name" value="DNA HELICASE B"/>
    <property type="match status" value="1"/>
</dbReference>
<organism evidence="5 6">
    <name type="scientific">Copranaerobaculum intestinale</name>
    <dbReference type="NCBI Taxonomy" id="2692629"/>
    <lineage>
        <taxon>Bacteria</taxon>
        <taxon>Bacillati</taxon>
        <taxon>Bacillota</taxon>
        <taxon>Erysipelotrichia</taxon>
        <taxon>Erysipelotrichales</taxon>
        <taxon>Erysipelotrichaceae</taxon>
        <taxon>Copranaerobaculum</taxon>
    </lineage>
</organism>
<reference evidence="5 6" key="1">
    <citation type="submission" date="2019-12" db="EMBL/GenBank/DDBJ databases">
        <authorList>
            <person name="Yang R."/>
        </authorList>
    </citation>
    <scope>NUCLEOTIDE SEQUENCE [LARGE SCALE GENOMIC DNA]</scope>
    <source>
        <strain evidence="5 6">DONG20-135</strain>
    </source>
</reference>
<dbReference type="NCBIfam" id="TIGR01448">
    <property type="entry name" value="recD_rel"/>
    <property type="match status" value="1"/>
</dbReference>
<comment type="similarity">
    <text evidence="3">Belongs to the RecD family. RecD2 subfamily.</text>
</comment>
<dbReference type="InterPro" id="IPR003593">
    <property type="entry name" value="AAA+_ATPase"/>
</dbReference>
<dbReference type="InterPro" id="IPR006345">
    <property type="entry name" value="RecD2"/>
</dbReference>
<keyword evidence="6" id="KW-1185">Reference proteome</keyword>
<comment type="catalytic activity">
    <reaction evidence="3">
        <text>ATP + H2O = ADP + phosphate + H(+)</text>
        <dbReference type="Rhea" id="RHEA:13065"/>
        <dbReference type="ChEBI" id="CHEBI:15377"/>
        <dbReference type="ChEBI" id="CHEBI:15378"/>
        <dbReference type="ChEBI" id="CHEBI:30616"/>
        <dbReference type="ChEBI" id="CHEBI:43474"/>
        <dbReference type="ChEBI" id="CHEBI:456216"/>
        <dbReference type="EC" id="5.6.2.3"/>
    </reaction>
</comment>
<dbReference type="InterPro" id="IPR029493">
    <property type="entry name" value="RecD2-like_HHH"/>
</dbReference>
<dbReference type="GO" id="GO:0006310">
    <property type="term" value="P:DNA recombination"/>
    <property type="evidence" value="ECO:0007669"/>
    <property type="project" value="InterPro"/>
</dbReference>
<dbReference type="SUPFAM" id="SSF52540">
    <property type="entry name" value="P-loop containing nucleoside triphosphate hydrolases"/>
    <property type="match status" value="1"/>
</dbReference>
<keyword evidence="3 5" id="KW-0347">Helicase</keyword>
<dbReference type="CDD" id="cd18809">
    <property type="entry name" value="SF1_C_RecD"/>
    <property type="match status" value="1"/>
</dbReference>
<dbReference type="GO" id="GO:0005524">
    <property type="term" value="F:ATP binding"/>
    <property type="evidence" value="ECO:0007669"/>
    <property type="project" value="UniProtKB-UniRule"/>
</dbReference>
<feature type="domain" description="AAA+ ATPase" evidence="4">
    <location>
        <begin position="335"/>
        <end position="485"/>
    </location>
</feature>
<dbReference type="InterPro" id="IPR055446">
    <property type="entry name" value="RecD2_N_OB"/>
</dbReference>
<dbReference type="PANTHER" id="PTHR43788">
    <property type="entry name" value="DNA2/NAM7 HELICASE FAMILY MEMBER"/>
    <property type="match status" value="1"/>
</dbReference>
<dbReference type="Pfam" id="PF14490">
    <property type="entry name" value="HHH_RecD2"/>
    <property type="match status" value="1"/>
</dbReference>
<dbReference type="InterPro" id="IPR027785">
    <property type="entry name" value="UvrD-like_helicase_C"/>
</dbReference>
<comment type="caution">
    <text evidence="5">The sequence shown here is derived from an EMBL/GenBank/DDBJ whole genome shotgun (WGS) entry which is preliminary data.</text>
</comment>
<reference evidence="5 6" key="2">
    <citation type="submission" date="2020-01" db="EMBL/GenBank/DDBJ databases">
        <title>Clostridiaceae sp. nov. isolated from the gut of human by culturomics.</title>
        <authorList>
            <person name="Chang Y."/>
        </authorList>
    </citation>
    <scope>NUCLEOTIDE SEQUENCE [LARGE SCALE GENOMIC DNA]</scope>
    <source>
        <strain evidence="5 6">DONG20-135</strain>
    </source>
</reference>